<reference evidence="1" key="1">
    <citation type="submission" date="2019-06" db="EMBL/GenBank/DDBJ databases">
        <authorList>
            <person name="Zheng W."/>
        </authorList>
    </citation>
    <scope>NUCLEOTIDE SEQUENCE</scope>
    <source>
        <strain evidence="1">QDHG01</strain>
    </source>
</reference>
<keyword evidence="2" id="KW-1185">Reference proteome</keyword>
<dbReference type="AlphaFoldDB" id="A0A8J8NAJ9"/>
<dbReference type="Proteomes" id="UP000785679">
    <property type="component" value="Unassembled WGS sequence"/>
</dbReference>
<accession>A0A8J8NAJ9</accession>
<protein>
    <submittedName>
        <fullName evidence="1">Uncharacterized protein</fullName>
    </submittedName>
</protein>
<evidence type="ECO:0000313" key="2">
    <source>
        <dbReference type="Proteomes" id="UP000785679"/>
    </source>
</evidence>
<sequence>MESLILAQDERQRQAQYMQVERCSNTQWRTGAQHVCNLPYIGGQPFEREINTAQHIFMASQECQRFIDIRWACVQLVSWRGNGSPRR</sequence>
<evidence type="ECO:0000313" key="1">
    <source>
        <dbReference type="EMBL" id="TNV71367.1"/>
    </source>
</evidence>
<comment type="caution">
    <text evidence="1">The sequence shown here is derived from an EMBL/GenBank/DDBJ whole genome shotgun (WGS) entry which is preliminary data.</text>
</comment>
<gene>
    <name evidence="1" type="ORF">FGO68_gene16115</name>
</gene>
<name>A0A8J8NAJ9_HALGN</name>
<dbReference type="EMBL" id="RRYP01029897">
    <property type="protein sequence ID" value="TNV71367.1"/>
    <property type="molecule type" value="Genomic_DNA"/>
</dbReference>
<organism evidence="1 2">
    <name type="scientific">Halteria grandinella</name>
    <dbReference type="NCBI Taxonomy" id="5974"/>
    <lineage>
        <taxon>Eukaryota</taxon>
        <taxon>Sar</taxon>
        <taxon>Alveolata</taxon>
        <taxon>Ciliophora</taxon>
        <taxon>Intramacronucleata</taxon>
        <taxon>Spirotrichea</taxon>
        <taxon>Stichotrichia</taxon>
        <taxon>Sporadotrichida</taxon>
        <taxon>Halteriidae</taxon>
        <taxon>Halteria</taxon>
    </lineage>
</organism>
<proteinExistence type="predicted"/>